<dbReference type="OrthoDB" id="7837851at2"/>
<dbReference type="STRING" id="441103.TRN7648_00998"/>
<dbReference type="InterPro" id="IPR001646">
    <property type="entry name" value="5peptide_repeat"/>
</dbReference>
<evidence type="ECO:0000313" key="3">
    <source>
        <dbReference type="Proteomes" id="UP000054935"/>
    </source>
</evidence>
<dbReference type="SUPFAM" id="SSF141571">
    <property type="entry name" value="Pentapeptide repeat-like"/>
    <property type="match status" value="1"/>
</dbReference>
<feature type="transmembrane region" description="Helical" evidence="1">
    <location>
        <begin position="92"/>
        <end position="112"/>
    </location>
</feature>
<keyword evidence="1" id="KW-0472">Membrane</keyword>
<evidence type="ECO:0000256" key="1">
    <source>
        <dbReference type="SAM" id="Phobius"/>
    </source>
</evidence>
<evidence type="ECO:0000313" key="2">
    <source>
        <dbReference type="EMBL" id="CUH76559.1"/>
    </source>
</evidence>
<keyword evidence="3" id="KW-1185">Reference proteome</keyword>
<dbReference type="AlphaFoldDB" id="A0A0P1G452"/>
<keyword evidence="1" id="KW-1133">Transmembrane helix</keyword>
<evidence type="ECO:0008006" key="4">
    <source>
        <dbReference type="Google" id="ProtNLM"/>
    </source>
</evidence>
<dbReference type="RefSeq" id="WP_058246543.1">
    <property type="nucleotide sequence ID" value="NZ_CYSE01000002.1"/>
</dbReference>
<protein>
    <recommendedName>
        <fullName evidence="4">Pentapeptide repeat-containing protein</fullName>
    </recommendedName>
</protein>
<dbReference type="EMBL" id="CYSE01000002">
    <property type="protein sequence ID" value="CUH76559.1"/>
    <property type="molecule type" value="Genomic_DNA"/>
</dbReference>
<gene>
    <name evidence="2" type="ORF">TRN7648_00998</name>
</gene>
<dbReference type="Pfam" id="PF00805">
    <property type="entry name" value="Pentapeptide"/>
    <property type="match status" value="1"/>
</dbReference>
<sequence>MTETFTLTFPVSPLVGQVLLAAIALALTTGIAFWVLKKVRPTPTSSNALTLLQAFALIFAPIWTLVLGGTLWNLWLLFTEGGSVLKEAQGLGIGALIAALLGSPFVVWGTILKQKTVDFQKEGHITDRINKAVEMLGAEKTVKEVVPGENGKDTSVERTVPNIEVRLGALLSLERIAQDSTRYDKGRDHVRVMEILCAYVRENAPASEAQMSLREKWVLWNKSTTPENQNANTDYFVKAHALKDVETLHRETNYASVKKWSTSLPKPRSDIQLAITIIGRRSASQKEIEAVWLAGESNENRWPFSVGFAEQDAAKDHLGTYQGYRLDLRHSNLQAIDFKDLDFAAARFDYSRLDAANLWRCHLIGCLFIETSFVGADFSQTKLHFSQAVLSNFEACSFNNTYLDDFSPIASEYGGAAFRNCRPDFGLGWMIAARNTFADASVKLLPDVERPKHWPDWELTEFHDNSFHTQYQKWLANPDAYTPPPPPHH</sequence>
<dbReference type="Proteomes" id="UP000054935">
    <property type="component" value="Unassembled WGS sequence"/>
</dbReference>
<accession>A0A0P1G452</accession>
<name>A0A0P1G452_9RHOB</name>
<dbReference type="Gene3D" id="2.160.20.80">
    <property type="entry name" value="E3 ubiquitin-protein ligase SopA"/>
    <property type="match status" value="1"/>
</dbReference>
<feature type="transmembrane region" description="Helical" evidence="1">
    <location>
        <begin position="48"/>
        <end position="72"/>
    </location>
</feature>
<reference evidence="2 3" key="1">
    <citation type="submission" date="2015-09" db="EMBL/GenBank/DDBJ databases">
        <authorList>
            <consortium name="Swine Surveillance"/>
        </authorList>
    </citation>
    <scope>NUCLEOTIDE SEQUENCE [LARGE SCALE GENOMIC DNA]</scope>
    <source>
        <strain evidence="2 3">CECT 7648</strain>
    </source>
</reference>
<organism evidence="2 3">
    <name type="scientific">Tropicibacter naphthalenivorans</name>
    <dbReference type="NCBI Taxonomy" id="441103"/>
    <lineage>
        <taxon>Bacteria</taxon>
        <taxon>Pseudomonadati</taxon>
        <taxon>Pseudomonadota</taxon>
        <taxon>Alphaproteobacteria</taxon>
        <taxon>Rhodobacterales</taxon>
        <taxon>Roseobacteraceae</taxon>
        <taxon>Tropicibacter</taxon>
    </lineage>
</organism>
<proteinExistence type="predicted"/>
<keyword evidence="1" id="KW-0812">Transmembrane</keyword>
<feature type="transmembrane region" description="Helical" evidence="1">
    <location>
        <begin position="14"/>
        <end position="36"/>
    </location>
</feature>